<evidence type="ECO:0000313" key="1">
    <source>
        <dbReference type="EMBL" id="PHO09791.1"/>
    </source>
</evidence>
<name>A0ABX4LPE4_9BACT</name>
<dbReference type="EMBL" id="NWVW01000007">
    <property type="protein sequence ID" value="PHO09791.1"/>
    <property type="molecule type" value="Genomic_DNA"/>
</dbReference>
<dbReference type="Pfam" id="PF05954">
    <property type="entry name" value="Phage_GPD"/>
    <property type="match status" value="1"/>
</dbReference>
<evidence type="ECO:0000313" key="2">
    <source>
        <dbReference type="Proteomes" id="UP000221384"/>
    </source>
</evidence>
<proteinExistence type="predicted"/>
<reference evidence="1 2" key="1">
    <citation type="submission" date="2017-09" db="EMBL/GenBank/DDBJ databases">
        <authorList>
            <person name="Perez-Cataluna A."/>
            <person name="Figueras M.J."/>
            <person name="Salas-Masso N."/>
        </authorList>
    </citation>
    <scope>NUCLEOTIDE SEQUENCE [LARGE SCALE GENOMIC DNA]</scope>
    <source>
        <strain evidence="1 2">F138-33</strain>
    </source>
</reference>
<sequence>MQPIYKIEANGIDVTEQLNSETSEITFNDEDGTVSDEITLKVEGLHKRPKKDDELKLWLGTKQTSLFYCGLFKVSRTPVSYGEENFLHITATAVDFSKNLKVKRSQTYENCSVKQVCQVIASRHGLTLKSDFDEIFILHLEQTMESDLHFLKRIAEEYNALFSIKNNTLIFVKRVKDGKKSDALPRFALEIKDINNARIEPTNKTSYNSCKAVWRDIKSNTQKSITVGDGEPIFMLRDNYENEADAKAKAEAALQKANSGTKEGSVKCDGFEIYAGAILVLTGTLEDDDEYHIKRVDHIANKSGWHITIKIEN</sequence>
<protein>
    <submittedName>
        <fullName evidence="1">Phage tail protein</fullName>
    </submittedName>
</protein>
<dbReference type="RefSeq" id="WP_099334399.1">
    <property type="nucleotide sequence ID" value="NZ_CP042812.1"/>
</dbReference>
<dbReference type="Proteomes" id="UP000221384">
    <property type="component" value="Unassembled WGS sequence"/>
</dbReference>
<keyword evidence="2" id="KW-1185">Reference proteome</keyword>
<gene>
    <name evidence="1" type="ORF">CPG37_07175</name>
</gene>
<accession>A0ABX4LPE4</accession>
<comment type="caution">
    <text evidence="1">The sequence shown here is derived from an EMBL/GenBank/DDBJ whole genome shotgun (WGS) entry which is preliminary data.</text>
</comment>
<dbReference type="SUPFAM" id="SSF69279">
    <property type="entry name" value="Phage tail proteins"/>
    <property type="match status" value="1"/>
</dbReference>
<organism evidence="1 2">
    <name type="scientific">Malaciobacter canalis</name>
    <dbReference type="NCBI Taxonomy" id="1912871"/>
    <lineage>
        <taxon>Bacteria</taxon>
        <taxon>Pseudomonadati</taxon>
        <taxon>Campylobacterota</taxon>
        <taxon>Epsilonproteobacteria</taxon>
        <taxon>Campylobacterales</taxon>
        <taxon>Arcobacteraceae</taxon>
        <taxon>Malaciobacter</taxon>
    </lineage>
</organism>